<dbReference type="EMBL" id="JAUKTR010000002">
    <property type="protein sequence ID" value="MDO1558939.1"/>
    <property type="molecule type" value="Genomic_DNA"/>
</dbReference>
<dbReference type="Proteomes" id="UP001169063">
    <property type="component" value="Unassembled WGS sequence"/>
</dbReference>
<keyword evidence="1" id="KW-0812">Transmembrane</keyword>
<feature type="transmembrane region" description="Helical" evidence="1">
    <location>
        <begin position="57"/>
        <end position="80"/>
    </location>
</feature>
<comment type="caution">
    <text evidence="2">The sequence shown here is derived from an EMBL/GenBank/DDBJ whole genome shotgun (WGS) entry which is preliminary data.</text>
</comment>
<proteinExistence type="predicted"/>
<evidence type="ECO:0000313" key="3">
    <source>
        <dbReference type="Proteomes" id="UP001169063"/>
    </source>
</evidence>
<keyword evidence="3" id="KW-1185">Reference proteome</keyword>
<dbReference type="RefSeq" id="WP_302109370.1">
    <property type="nucleotide sequence ID" value="NZ_JAUKTR010000002.1"/>
</dbReference>
<keyword evidence="1" id="KW-1133">Transmembrane helix</keyword>
<evidence type="ECO:0000256" key="1">
    <source>
        <dbReference type="SAM" id="Phobius"/>
    </source>
</evidence>
<protein>
    <recommendedName>
        <fullName evidence="4">SMODS-associating 2TM beta-strand rich effector domain-containing protein</fullName>
    </recommendedName>
</protein>
<reference evidence="2" key="1">
    <citation type="submission" date="2023-07" db="EMBL/GenBank/DDBJ databases">
        <title>Brevundimonas soil sp. nov., isolated from the soil of chemical plant.</title>
        <authorList>
            <person name="Wu N."/>
        </authorList>
    </citation>
    <scope>NUCLEOTIDE SEQUENCE</scope>
    <source>
        <strain evidence="2">XZ-24</strain>
    </source>
</reference>
<evidence type="ECO:0008006" key="4">
    <source>
        <dbReference type="Google" id="ProtNLM"/>
    </source>
</evidence>
<organism evidence="2 3">
    <name type="scientific">Peiella sedimenti</name>
    <dbReference type="NCBI Taxonomy" id="3061083"/>
    <lineage>
        <taxon>Bacteria</taxon>
        <taxon>Pseudomonadati</taxon>
        <taxon>Pseudomonadota</taxon>
        <taxon>Alphaproteobacteria</taxon>
        <taxon>Caulobacterales</taxon>
        <taxon>Caulobacteraceae</taxon>
        <taxon>Peiella</taxon>
    </lineage>
</organism>
<name>A0ABT8SK93_9CAUL</name>
<keyword evidence="1" id="KW-0472">Membrane</keyword>
<feature type="transmembrane region" description="Helical" evidence="1">
    <location>
        <begin position="21"/>
        <end position="45"/>
    </location>
</feature>
<gene>
    <name evidence="2" type="ORF">Q0812_05805</name>
</gene>
<evidence type="ECO:0000313" key="2">
    <source>
        <dbReference type="EMBL" id="MDO1558939.1"/>
    </source>
</evidence>
<accession>A0ABT8SK93</accession>
<sequence length="244" mass="25597">MDSDRIPFRSLLDRLPEGLNISRPGVIGGAVAVVAFAGSAAATYLQPLEDTADGVAPQLLALIVGAVGLGGLFLAAEWLLNLVRHRRILGRWLYVTYPDRPPRPGAVPPDGFGFGLMTIGFGSAGEVDYRVDLYRTSEDLLAAADGSGAGEAALGSACSEAARYLETQDALRLIYFATFVSRDAADRQGKLELAVDGGGKLTGRWVSDVNKSVLSSGVMIAARRRDFAATLAQAKSAAAAAWAD</sequence>